<dbReference type="Gene3D" id="3.50.4.10">
    <property type="entry name" value="Hepatocyte Growth Factor"/>
    <property type="match status" value="1"/>
</dbReference>
<keyword evidence="1" id="KW-1133">Transmembrane helix</keyword>
<organism evidence="4 5">
    <name type="scientific">Tetranychus urticae</name>
    <name type="common">Two-spotted spider mite</name>
    <dbReference type="NCBI Taxonomy" id="32264"/>
    <lineage>
        <taxon>Eukaryota</taxon>
        <taxon>Metazoa</taxon>
        <taxon>Ecdysozoa</taxon>
        <taxon>Arthropoda</taxon>
        <taxon>Chelicerata</taxon>
        <taxon>Arachnida</taxon>
        <taxon>Acari</taxon>
        <taxon>Acariformes</taxon>
        <taxon>Trombidiformes</taxon>
        <taxon>Prostigmata</taxon>
        <taxon>Eleutherengona</taxon>
        <taxon>Raphignathae</taxon>
        <taxon>Tetranychoidea</taxon>
        <taxon>Tetranychidae</taxon>
        <taxon>Tetranychus</taxon>
    </lineage>
</organism>
<keyword evidence="1" id="KW-0472">Membrane</keyword>
<feature type="signal peptide" evidence="2">
    <location>
        <begin position="1"/>
        <end position="25"/>
    </location>
</feature>
<accession>T1L2E5</accession>
<dbReference type="PROSITE" id="PS50948">
    <property type="entry name" value="PAN"/>
    <property type="match status" value="1"/>
</dbReference>
<name>T1L2E5_TETUR</name>
<evidence type="ECO:0000313" key="4">
    <source>
        <dbReference type="EnsemblMetazoa" id="tetur33g00630.1"/>
    </source>
</evidence>
<dbReference type="KEGG" id="tut:107369655"/>
<dbReference type="EMBL" id="CAEY01000945">
    <property type="status" value="NOT_ANNOTATED_CDS"/>
    <property type="molecule type" value="Genomic_DNA"/>
</dbReference>
<feature type="transmembrane region" description="Helical" evidence="1">
    <location>
        <begin position="914"/>
        <end position="936"/>
    </location>
</feature>
<dbReference type="Proteomes" id="UP000015104">
    <property type="component" value="Unassembled WGS sequence"/>
</dbReference>
<dbReference type="InterPro" id="IPR003609">
    <property type="entry name" value="Pan_app"/>
</dbReference>
<dbReference type="eggNOG" id="ENOG502S04E">
    <property type="taxonomic scope" value="Eukaryota"/>
</dbReference>
<dbReference type="EnsemblMetazoa" id="tetur33g00630.1">
    <property type="protein sequence ID" value="tetur33g00630.1"/>
    <property type="gene ID" value="tetur33g00630"/>
</dbReference>
<dbReference type="OMA" id="CYASAID"/>
<evidence type="ECO:0000259" key="3">
    <source>
        <dbReference type="PROSITE" id="PS50948"/>
    </source>
</evidence>
<gene>
    <name evidence="4" type="primary">107369655</name>
</gene>
<evidence type="ECO:0000313" key="5">
    <source>
        <dbReference type="Proteomes" id="UP000015104"/>
    </source>
</evidence>
<evidence type="ECO:0000256" key="1">
    <source>
        <dbReference type="SAM" id="Phobius"/>
    </source>
</evidence>
<dbReference type="SUPFAM" id="SSF57414">
    <property type="entry name" value="Hairpin loop containing domain-like"/>
    <property type="match status" value="1"/>
</dbReference>
<reference evidence="5" key="1">
    <citation type="submission" date="2011-08" db="EMBL/GenBank/DDBJ databases">
        <authorList>
            <person name="Rombauts S."/>
        </authorList>
    </citation>
    <scope>NUCLEOTIDE SEQUENCE</scope>
    <source>
        <strain evidence="5">London</strain>
    </source>
</reference>
<feature type="domain" description="Apple" evidence="3">
    <location>
        <begin position="804"/>
        <end position="890"/>
    </location>
</feature>
<keyword evidence="2" id="KW-0732">Signal</keyword>
<sequence>MRNQILSNMFCFILLLLLNCSIINCTSLVGSRATGHSNTNRIIHASLTDKDTGRVWQIQESVNSGSPRAGRIEIKTDENAANVFYSYSNSRDNNKRLVIHDNECDLYNYNLKWDNLLPGVNKPLTNLILLLGPSILDRFSGFDWSSGNDEIIRGSSMHSVSTNLDGKLNITLFYENYLNQMNGIQQPSQIVFTGHNPDTLVEGEGETLILDIYLQSQTEQELGKLVQVTPGFGCPVYLNGDRAFPELNSVKIHFIAAEQVNNGDKVINEFHADETYQILRQSELKYGYKNEKLFDYSLGAYYRISTSGSCYASAIDANDPGIDESGSFSIARLLWLSKTLKYLGQIIFEHRSGYNVHVWESIETNRVINDKTYDKVVTTQYLSSSYQYDIFNRYSLVAATIKAYTKNAKGDYILSYTNHRDYYDSNSDLPESEYHEALQIEDCFQKPEERLNLKFHLTCKDSDGCIKKSQDSVYEMRELFRSSLLGQLGISSTRVSDIQFKFQDDVIEADVTFLEAPRIQEVLPYDTYSIRPQSISKLHETVADDQEKCLRYHSSFIPPGAAIIYCRDGNVCFSTTNAKDVKKVNTGTSCNVYTDPFKRLNRLGQEKPLSDLHDHILGYFGHITFNLNLDEKAKAVAFQVTDVVAQIDTAQELKKPYETLYYSSQFEAIDGVNTVTVPGVDRFGDCYRACSQNEDIPCETFSFCNGKDKKECVVSIWTGTQISNNRTSSSDCIIYSKNHLSDYTVRRSLRYKHPTTVAKDAYVDDCASECYASKDCVSFQYCRGQKCSFGGYVTSANTEFYEDCDIYVPKSSEKYTVTGKKLVSQVLYTEVDLDLDQCATLCDDDQSCKSFNFCPKGKAPAQCQITSYSTKDPKTESVESSICHNFESTVKAKADAISDNSPDVKVSGVSGGGVFGIIMLFLFIGLFAGFVGPYVYTKVKSGDLNKSKDNFGWSKQEDDDENLTQI</sequence>
<proteinExistence type="predicted"/>
<feature type="chain" id="PRO_5004582041" description="Apple domain-containing protein" evidence="2">
    <location>
        <begin position="26"/>
        <end position="966"/>
    </location>
</feature>
<dbReference type="Pfam" id="PF14295">
    <property type="entry name" value="PAN_4"/>
    <property type="match status" value="3"/>
</dbReference>
<dbReference type="AlphaFoldDB" id="T1L2E5"/>
<evidence type="ECO:0000256" key="2">
    <source>
        <dbReference type="SAM" id="SignalP"/>
    </source>
</evidence>
<reference evidence="4" key="2">
    <citation type="submission" date="2015-06" db="UniProtKB">
        <authorList>
            <consortium name="EnsemblMetazoa"/>
        </authorList>
    </citation>
    <scope>IDENTIFICATION</scope>
</reference>
<keyword evidence="5" id="KW-1185">Reference proteome</keyword>
<keyword evidence="1" id="KW-0812">Transmembrane</keyword>
<dbReference type="HOGENOM" id="CLU_011464_0_1_1"/>
<dbReference type="OrthoDB" id="6527323at2759"/>
<protein>
    <recommendedName>
        <fullName evidence="3">Apple domain-containing protein</fullName>
    </recommendedName>
</protein>